<keyword evidence="2" id="KW-1185">Reference proteome</keyword>
<accession>Q73P80</accession>
<proteinExistence type="predicted"/>
<dbReference type="HOGENOM" id="CLU_3391907_0_0_12"/>
<dbReference type="AlphaFoldDB" id="Q73P80"/>
<evidence type="ECO:0000313" key="1">
    <source>
        <dbReference type="EMBL" id="AAS11410.1"/>
    </source>
</evidence>
<dbReference type="PaxDb" id="243275-TDE_0919"/>
<dbReference type="KEGG" id="tde:TDE_0919"/>
<dbReference type="Proteomes" id="UP000008212">
    <property type="component" value="Chromosome"/>
</dbReference>
<name>Q73P80_TREDE</name>
<sequence>MYNEPNYKWLESYKIYKQRCEDRTGMYYTEET</sequence>
<evidence type="ECO:0000313" key="2">
    <source>
        <dbReference type="Proteomes" id="UP000008212"/>
    </source>
</evidence>
<reference evidence="1 2" key="1">
    <citation type="journal article" date="2004" name="Proc. Natl. Acad. Sci. U.S.A.">
        <title>Comparison of the genome of the oral pathogen Treponema denticola with other spirochete genomes.</title>
        <authorList>
            <person name="Seshadri R."/>
            <person name="Myers G.S."/>
            <person name="Tettelin H."/>
            <person name="Eisen J.A."/>
            <person name="Heidelberg J.F."/>
            <person name="Dodson R.J."/>
            <person name="Davidsen T.M."/>
            <person name="DeBoy R.T."/>
            <person name="Fouts D.E."/>
            <person name="Haft D.H."/>
            <person name="Selengut J."/>
            <person name="Ren Q."/>
            <person name="Brinkac L.M."/>
            <person name="Madupu R."/>
            <person name="Kolonay J."/>
            <person name="Durkin S.A."/>
            <person name="Daugherty S.C."/>
            <person name="Shetty J."/>
            <person name="Shvartsbeyn A."/>
            <person name="Gebregeorgis E."/>
            <person name="Geer K."/>
            <person name="Tsegaye G."/>
            <person name="Malek J."/>
            <person name="Ayodeji B."/>
            <person name="Shatsman S."/>
            <person name="McLeod M.P."/>
            <person name="Smajs D."/>
            <person name="Howell J.K."/>
            <person name="Pal S."/>
            <person name="Amin A."/>
            <person name="Vashisth P."/>
            <person name="McNeill T.Z."/>
            <person name="Xiang Q."/>
            <person name="Sodergren E."/>
            <person name="Baca E."/>
            <person name="Weinstock G.M."/>
            <person name="Norris S.J."/>
            <person name="Fraser C.M."/>
            <person name="Paulsen I.T."/>
        </authorList>
    </citation>
    <scope>NUCLEOTIDE SEQUENCE [LARGE SCALE GENOMIC DNA]</scope>
    <source>
        <strain evidence="2">ATCC 35405 / DSM 14222 / CIP 103919 / JCM 8153 / KCTC 15104</strain>
    </source>
</reference>
<dbReference type="EMBL" id="AE017226">
    <property type="protein sequence ID" value="AAS11410.1"/>
    <property type="molecule type" value="Genomic_DNA"/>
</dbReference>
<gene>
    <name evidence="1" type="ordered locus">TDE_0919</name>
</gene>
<protein>
    <submittedName>
        <fullName evidence="1">Uncharacterized protein</fullName>
    </submittedName>
</protein>
<organism evidence="1 2">
    <name type="scientific">Treponema denticola (strain ATCC 35405 / DSM 14222 / CIP 103919 / JCM 8153 / KCTC 15104)</name>
    <dbReference type="NCBI Taxonomy" id="243275"/>
    <lineage>
        <taxon>Bacteria</taxon>
        <taxon>Pseudomonadati</taxon>
        <taxon>Spirochaetota</taxon>
        <taxon>Spirochaetia</taxon>
        <taxon>Spirochaetales</taxon>
        <taxon>Treponemataceae</taxon>
        <taxon>Treponema</taxon>
    </lineage>
</organism>